<organism evidence="2 3">
    <name type="scientific">Carpediemonas membranifera</name>
    <dbReference type="NCBI Taxonomy" id="201153"/>
    <lineage>
        <taxon>Eukaryota</taxon>
        <taxon>Metamonada</taxon>
        <taxon>Carpediemonas-like organisms</taxon>
        <taxon>Carpediemonas</taxon>
    </lineage>
</organism>
<dbReference type="Pfam" id="PF22978">
    <property type="entry name" value="HAD_Pex22"/>
    <property type="match status" value="1"/>
</dbReference>
<comment type="caution">
    <text evidence="2">The sequence shown here is derived from an EMBL/GenBank/DDBJ whole genome shotgun (WGS) entry which is preliminary data.</text>
</comment>
<evidence type="ECO:0000313" key="3">
    <source>
        <dbReference type="Proteomes" id="UP000717585"/>
    </source>
</evidence>
<gene>
    <name evidence="2" type="ORF">J8273_0952</name>
</gene>
<evidence type="ECO:0000256" key="1">
    <source>
        <dbReference type="SAM" id="SignalP"/>
    </source>
</evidence>
<feature type="signal peptide" evidence="1">
    <location>
        <begin position="1"/>
        <end position="28"/>
    </location>
</feature>
<keyword evidence="3" id="KW-1185">Reference proteome</keyword>
<evidence type="ECO:0000313" key="2">
    <source>
        <dbReference type="EMBL" id="KAG9397456.1"/>
    </source>
</evidence>
<dbReference type="AlphaFoldDB" id="A0A8J6AXR8"/>
<dbReference type="EMBL" id="JAHDYR010000002">
    <property type="protein sequence ID" value="KAG9397456.1"/>
    <property type="molecule type" value="Genomic_DNA"/>
</dbReference>
<keyword evidence="1" id="KW-0732">Signal</keyword>
<reference evidence="2" key="1">
    <citation type="submission" date="2021-05" db="EMBL/GenBank/DDBJ databases">
        <title>A free-living protist that lacks canonical eukaryotic 1 DNA replication and segregation systems.</title>
        <authorList>
            <person name="Salas-Leiva D.E."/>
            <person name="Tromer E.C."/>
            <person name="Curtis B.A."/>
            <person name="Jerlstrom-Hultqvist J."/>
            <person name="Kolisko M."/>
            <person name="Yi Z."/>
            <person name="Salas-Leiva J.S."/>
            <person name="Gallot-Lavallee L."/>
            <person name="Kops G.J.P.L."/>
            <person name="Archibald J.M."/>
            <person name="Simpson A.G.B."/>
            <person name="Roger A.J."/>
        </authorList>
    </citation>
    <scope>NUCLEOTIDE SEQUENCE</scope>
    <source>
        <strain evidence="2">BICM</strain>
    </source>
</reference>
<accession>A0A8J6AXR8</accession>
<dbReference type="Proteomes" id="UP000717585">
    <property type="component" value="Unassembled WGS sequence"/>
</dbReference>
<dbReference type="PANTHER" id="PTHR34126:SF1">
    <property type="entry name" value="PEROXISOME BIOGENESIS PROTEIN 22"/>
    <property type="match status" value="1"/>
</dbReference>
<name>A0A8J6AXR8_9EUKA</name>
<dbReference type="PANTHER" id="PTHR34126">
    <property type="entry name" value="PEROXISOME BIOGENESIS PROTEIN 22"/>
    <property type="match status" value="1"/>
</dbReference>
<proteinExistence type="predicted"/>
<sequence length="191" mass="21176">MGCISVFFRRILLFIISLLGSRNRIVENDSIDSMTRSDPAADTQSEQPSKNHLRMANFNGVTTIRANGILLDDNMQPDVKAIAKLANANNVALYIVAIVSDDTMEKHVRDTFKAHNLFTSTFTPEQLLFAETHEAEKSIARALSSQKHVTNDEAVTTDLSRFVPAIVHVGRLTQAVPRDNITVVQSLTELL</sequence>
<feature type="chain" id="PRO_5035274420" evidence="1">
    <location>
        <begin position="29"/>
        <end position="191"/>
    </location>
</feature>
<protein>
    <submittedName>
        <fullName evidence="2">Uncharacterized protein</fullName>
    </submittedName>
</protein>
<dbReference type="InterPro" id="IPR037485">
    <property type="entry name" value="PEX22"/>
</dbReference>
<dbReference type="GO" id="GO:0007031">
    <property type="term" value="P:peroxisome organization"/>
    <property type="evidence" value="ECO:0007669"/>
    <property type="project" value="InterPro"/>
</dbReference>